<dbReference type="Proteomes" id="UP001159363">
    <property type="component" value="Chromosome 9"/>
</dbReference>
<organism evidence="2 3">
    <name type="scientific">Dryococelus australis</name>
    <dbReference type="NCBI Taxonomy" id="614101"/>
    <lineage>
        <taxon>Eukaryota</taxon>
        <taxon>Metazoa</taxon>
        <taxon>Ecdysozoa</taxon>
        <taxon>Arthropoda</taxon>
        <taxon>Hexapoda</taxon>
        <taxon>Insecta</taxon>
        <taxon>Pterygota</taxon>
        <taxon>Neoptera</taxon>
        <taxon>Polyneoptera</taxon>
        <taxon>Phasmatodea</taxon>
        <taxon>Verophasmatodea</taxon>
        <taxon>Anareolatae</taxon>
        <taxon>Phasmatidae</taxon>
        <taxon>Eurycanthinae</taxon>
        <taxon>Dryococelus</taxon>
    </lineage>
</organism>
<reference evidence="2 3" key="1">
    <citation type="submission" date="2023-02" db="EMBL/GenBank/DDBJ databases">
        <title>LHISI_Scaffold_Assembly.</title>
        <authorList>
            <person name="Stuart O.P."/>
            <person name="Cleave R."/>
            <person name="Magrath M.J.L."/>
            <person name="Mikheyev A.S."/>
        </authorList>
    </citation>
    <scope>NUCLEOTIDE SEQUENCE [LARGE SCALE GENOMIC DNA]</scope>
    <source>
        <strain evidence="2">Daus_M_001</strain>
        <tissue evidence="2">Leg muscle</tissue>
    </source>
</reference>
<gene>
    <name evidence="2" type="ORF">PR048_024803</name>
</gene>
<evidence type="ECO:0000313" key="2">
    <source>
        <dbReference type="EMBL" id="KAJ8873963.1"/>
    </source>
</evidence>
<feature type="region of interest" description="Disordered" evidence="1">
    <location>
        <begin position="19"/>
        <end position="64"/>
    </location>
</feature>
<evidence type="ECO:0000256" key="1">
    <source>
        <dbReference type="SAM" id="MobiDB-lite"/>
    </source>
</evidence>
<protein>
    <submittedName>
        <fullName evidence="2">Uncharacterized protein</fullName>
    </submittedName>
</protein>
<accession>A0ABQ9GPK9</accession>
<sequence>MKSNADTLFPGTVVKLHSSPHCHNKGLTTSNFEDEEDTLSSPMPPSGPGVTGEARVRSNTTQKKRKIEVSDVEKLCEVLYKSIEQHYATPQLLDDEDKLFLL</sequence>
<name>A0ABQ9GPK9_9NEOP</name>
<dbReference type="EMBL" id="JARBHB010000010">
    <property type="protein sequence ID" value="KAJ8873963.1"/>
    <property type="molecule type" value="Genomic_DNA"/>
</dbReference>
<proteinExistence type="predicted"/>
<keyword evidence="3" id="KW-1185">Reference proteome</keyword>
<evidence type="ECO:0000313" key="3">
    <source>
        <dbReference type="Proteomes" id="UP001159363"/>
    </source>
</evidence>
<comment type="caution">
    <text evidence="2">The sequence shown here is derived from an EMBL/GenBank/DDBJ whole genome shotgun (WGS) entry which is preliminary data.</text>
</comment>